<reference evidence="1 2" key="1">
    <citation type="journal article" date="2020" name="Phytopathology">
        <title>Genome Sequence Resources of Colletotrichum truncatum, C. plurivorum, C. musicola, and C. sojae: Four Species Pathogenic to Soybean (Glycine max).</title>
        <authorList>
            <person name="Rogerio F."/>
            <person name="Boufleur T.R."/>
            <person name="Ciampi-Guillardi M."/>
            <person name="Sukno S.A."/>
            <person name="Thon M.R."/>
            <person name="Massola Junior N.S."/>
            <person name="Baroncelli R."/>
        </authorList>
    </citation>
    <scope>NUCLEOTIDE SEQUENCE [LARGE SCALE GENOMIC DNA]</scope>
    <source>
        <strain evidence="1 2">CMES1059</strain>
    </source>
</reference>
<proteinExistence type="predicted"/>
<dbReference type="EMBL" id="VUJX02000006">
    <property type="protein sequence ID" value="KAL0935071.1"/>
    <property type="molecule type" value="Genomic_DNA"/>
</dbReference>
<comment type="caution">
    <text evidence="1">The sequence shown here is derived from an EMBL/GenBank/DDBJ whole genome shotgun (WGS) entry which is preliminary data.</text>
</comment>
<protein>
    <submittedName>
        <fullName evidence="1">Uncharacterized protein</fullName>
    </submittedName>
</protein>
<organism evidence="1 2">
    <name type="scientific">Colletotrichum truncatum</name>
    <name type="common">Anthracnose fungus</name>
    <name type="synonym">Colletotrichum capsici</name>
    <dbReference type="NCBI Taxonomy" id="5467"/>
    <lineage>
        <taxon>Eukaryota</taxon>
        <taxon>Fungi</taxon>
        <taxon>Dikarya</taxon>
        <taxon>Ascomycota</taxon>
        <taxon>Pezizomycotina</taxon>
        <taxon>Sordariomycetes</taxon>
        <taxon>Hypocreomycetidae</taxon>
        <taxon>Glomerellales</taxon>
        <taxon>Glomerellaceae</taxon>
        <taxon>Colletotrichum</taxon>
        <taxon>Colletotrichum truncatum species complex</taxon>
    </lineage>
</organism>
<evidence type="ECO:0000313" key="2">
    <source>
        <dbReference type="Proteomes" id="UP000805649"/>
    </source>
</evidence>
<accession>A0ACC3YT21</accession>
<name>A0ACC3YT21_COLTU</name>
<sequence length="285" mass="31681">MGCGLAIATMTRYGLGRHIQTVSAEEYVQFTKCFWVSVLFYGMAHLTLKMSFLLQYYRVLATNFMRKIYIAGMVLVAAWGVSVVIMSFAFCIPIQGFWDHTIPAKCLSQEILYYVFGACSIITDIIIFVLPLPALLKLQLPQSQKLYLLGIFSLGFFIVAISVFRLSFLKLKPDFTYWNVVPALWSIGELSAAMLCLCLPPLKALAARVGLVTTSQNCVSSNNRSSRNFGPTHVNVSHSNTDVTSDVSMSSSPNEKPAGFGNFVNETEVNQDQQERKMPDSLPPV</sequence>
<gene>
    <name evidence="1" type="ORF">CTRU02_209662</name>
</gene>
<dbReference type="Proteomes" id="UP000805649">
    <property type="component" value="Unassembled WGS sequence"/>
</dbReference>
<evidence type="ECO:0000313" key="1">
    <source>
        <dbReference type="EMBL" id="KAL0935071.1"/>
    </source>
</evidence>
<keyword evidence="2" id="KW-1185">Reference proteome</keyword>